<dbReference type="PANTHER" id="PTHR43200">
    <property type="entry name" value="PHOSPHATASE"/>
    <property type="match status" value="1"/>
</dbReference>
<dbReference type="Gene3D" id="3.30.540.10">
    <property type="entry name" value="Fructose-1,6-Bisphosphatase, subunit A, domain 1"/>
    <property type="match status" value="1"/>
</dbReference>
<dbReference type="InterPro" id="IPR000760">
    <property type="entry name" value="Inositol_monophosphatase-like"/>
</dbReference>
<evidence type="ECO:0000256" key="1">
    <source>
        <dbReference type="ARBA" id="ARBA00001946"/>
    </source>
</evidence>
<dbReference type="PROSITE" id="PS00629">
    <property type="entry name" value="IMP_1"/>
    <property type="match status" value="1"/>
</dbReference>
<dbReference type="InterPro" id="IPR020583">
    <property type="entry name" value="Inositol_monoP_metal-BS"/>
</dbReference>
<comment type="caution">
    <text evidence="7">The sequence shown here is derived from an EMBL/GenBank/DDBJ whole genome shotgun (WGS) entry which is preliminary data.</text>
</comment>
<comment type="similarity">
    <text evidence="2">Belongs to the inositol monophosphatase superfamily.</text>
</comment>
<dbReference type="EMBL" id="CAJVPY010000263">
    <property type="protein sequence ID" value="CAG8461294.1"/>
    <property type="molecule type" value="Genomic_DNA"/>
</dbReference>
<feature type="binding site" evidence="6">
    <location>
        <position position="8"/>
    </location>
    <ligand>
        <name>Mg(2+)</name>
        <dbReference type="ChEBI" id="CHEBI:18420"/>
        <label>1</label>
        <note>catalytic</note>
    </ligand>
</feature>
<dbReference type="GO" id="GO:0000103">
    <property type="term" value="P:sulfate assimilation"/>
    <property type="evidence" value="ECO:0007669"/>
    <property type="project" value="TreeGrafter"/>
</dbReference>
<dbReference type="InterPro" id="IPR051090">
    <property type="entry name" value="Inositol_monoP_superfamily"/>
</dbReference>
<dbReference type="PANTHER" id="PTHR43200:SF6">
    <property type="entry name" value="3'(2'),5'-BISPHOSPHATE NUCLEOTIDASE"/>
    <property type="match status" value="1"/>
</dbReference>
<dbReference type="GO" id="GO:0008441">
    <property type="term" value="F:3'(2'),5'-bisphosphate nucleotidase activity"/>
    <property type="evidence" value="ECO:0007669"/>
    <property type="project" value="TreeGrafter"/>
</dbReference>
<evidence type="ECO:0000313" key="8">
    <source>
        <dbReference type="Proteomes" id="UP000789405"/>
    </source>
</evidence>
<feature type="binding site" evidence="6">
    <location>
        <position position="5"/>
    </location>
    <ligand>
        <name>Mg(2+)</name>
        <dbReference type="ChEBI" id="CHEBI:18420"/>
        <label>1</label>
        <note>catalytic</note>
    </ligand>
</feature>
<organism evidence="7 8">
    <name type="scientific">Dentiscutata erythropus</name>
    <dbReference type="NCBI Taxonomy" id="1348616"/>
    <lineage>
        <taxon>Eukaryota</taxon>
        <taxon>Fungi</taxon>
        <taxon>Fungi incertae sedis</taxon>
        <taxon>Mucoromycota</taxon>
        <taxon>Glomeromycotina</taxon>
        <taxon>Glomeromycetes</taxon>
        <taxon>Diversisporales</taxon>
        <taxon>Gigasporaceae</taxon>
        <taxon>Dentiscutata</taxon>
    </lineage>
</organism>
<proteinExistence type="inferred from homology"/>
<name>A0A9N8VQX7_9GLOM</name>
<keyword evidence="4" id="KW-0378">Hydrolase</keyword>
<sequence>MWTVDPVDGTKGFIRRGYFAVGISLIIDGDVHLSVIGCPNLSANYKAPEGEKCKNCIMNLGPLRMDNMCKHCTVARNKAASECISSSIRIEKIEANRRIMIASPKIHNQIDDWG</sequence>
<evidence type="ECO:0000256" key="6">
    <source>
        <dbReference type="PIRSR" id="PIRSR600760-2"/>
    </source>
</evidence>
<keyword evidence="8" id="KW-1185">Reference proteome</keyword>
<evidence type="ECO:0000313" key="7">
    <source>
        <dbReference type="EMBL" id="CAG8461294.1"/>
    </source>
</evidence>
<evidence type="ECO:0000256" key="4">
    <source>
        <dbReference type="ARBA" id="ARBA00022801"/>
    </source>
</evidence>
<reference evidence="7" key="1">
    <citation type="submission" date="2021-06" db="EMBL/GenBank/DDBJ databases">
        <authorList>
            <person name="Kallberg Y."/>
            <person name="Tangrot J."/>
            <person name="Rosling A."/>
        </authorList>
    </citation>
    <scope>NUCLEOTIDE SEQUENCE</scope>
    <source>
        <strain evidence="7">MA453B</strain>
    </source>
</reference>
<evidence type="ECO:0000256" key="2">
    <source>
        <dbReference type="ARBA" id="ARBA00009759"/>
    </source>
</evidence>
<accession>A0A9N8VQX7</accession>
<dbReference type="AlphaFoldDB" id="A0A9N8VQX7"/>
<keyword evidence="5 6" id="KW-0460">Magnesium</keyword>
<evidence type="ECO:0000256" key="5">
    <source>
        <dbReference type="ARBA" id="ARBA00022842"/>
    </source>
</evidence>
<dbReference type="Pfam" id="PF00459">
    <property type="entry name" value="Inositol_P"/>
    <property type="match status" value="1"/>
</dbReference>
<keyword evidence="3 6" id="KW-0479">Metal-binding</keyword>
<protein>
    <submittedName>
        <fullName evidence="7">5405_t:CDS:1</fullName>
    </submittedName>
</protein>
<dbReference type="Proteomes" id="UP000789405">
    <property type="component" value="Unassembled WGS sequence"/>
</dbReference>
<dbReference type="GO" id="GO:0046872">
    <property type="term" value="F:metal ion binding"/>
    <property type="evidence" value="ECO:0007669"/>
    <property type="project" value="UniProtKB-KW"/>
</dbReference>
<dbReference type="OrthoDB" id="411145at2759"/>
<dbReference type="SUPFAM" id="SSF56655">
    <property type="entry name" value="Carbohydrate phosphatase"/>
    <property type="match status" value="1"/>
</dbReference>
<evidence type="ECO:0000256" key="3">
    <source>
        <dbReference type="ARBA" id="ARBA00022723"/>
    </source>
</evidence>
<comment type="cofactor">
    <cofactor evidence="1 6">
        <name>Mg(2+)</name>
        <dbReference type="ChEBI" id="CHEBI:18420"/>
    </cofactor>
</comment>
<gene>
    <name evidence="7" type="ORF">DERYTH_LOCUS1022</name>
</gene>